<dbReference type="EMBL" id="KF900628">
    <property type="protein sequence ID" value="AIF01705.1"/>
    <property type="molecule type" value="Genomic_DNA"/>
</dbReference>
<protein>
    <submittedName>
        <fullName evidence="4">Gamma-butyrobetaine,2-oxoglutarate dioxygenase</fullName>
    </submittedName>
</protein>
<dbReference type="InterPro" id="IPR050411">
    <property type="entry name" value="AlphaKG_dependent_hydroxylases"/>
</dbReference>
<dbReference type="GO" id="GO:0051213">
    <property type="term" value="F:dioxygenase activity"/>
    <property type="evidence" value="ECO:0007669"/>
    <property type="project" value="UniProtKB-KW"/>
</dbReference>
<evidence type="ECO:0000256" key="1">
    <source>
        <dbReference type="ARBA" id="ARBA00023002"/>
    </source>
</evidence>
<dbReference type="InterPro" id="IPR003819">
    <property type="entry name" value="TauD/TfdA-like"/>
</dbReference>
<dbReference type="Pfam" id="PF02668">
    <property type="entry name" value="TauD"/>
    <property type="match status" value="1"/>
</dbReference>
<proteinExistence type="predicted"/>
<dbReference type="AlphaFoldDB" id="A0A075GEM0"/>
<accession>A0A075GEM0</accession>
<dbReference type="GO" id="GO:0017000">
    <property type="term" value="P:antibiotic biosynthetic process"/>
    <property type="evidence" value="ECO:0007669"/>
    <property type="project" value="UniProtKB-KW"/>
</dbReference>
<keyword evidence="4" id="KW-0223">Dioxygenase</keyword>
<evidence type="ECO:0000259" key="3">
    <source>
        <dbReference type="Pfam" id="PF02668"/>
    </source>
</evidence>
<dbReference type="InterPro" id="IPR042098">
    <property type="entry name" value="TauD-like_sf"/>
</dbReference>
<reference evidence="4" key="1">
    <citation type="journal article" date="2014" name="Genome Biol. Evol.">
        <title>Pangenome evidence for extensive interdomain horizontal transfer affecting lineage core and shell genes in uncultured planktonic thaumarchaeota and euryarchaeota.</title>
        <authorList>
            <person name="Deschamps P."/>
            <person name="Zivanovic Y."/>
            <person name="Moreira D."/>
            <person name="Rodriguez-Valera F."/>
            <person name="Lopez-Garcia P."/>
        </authorList>
    </citation>
    <scope>NUCLEOTIDE SEQUENCE</scope>
</reference>
<keyword evidence="2" id="KW-0045">Antibiotic biosynthesis</keyword>
<dbReference type="PANTHER" id="PTHR10696">
    <property type="entry name" value="GAMMA-BUTYROBETAINE HYDROXYLASE-RELATED"/>
    <property type="match status" value="1"/>
</dbReference>
<feature type="domain" description="TauD/TfdA-like" evidence="3">
    <location>
        <begin position="36"/>
        <end position="277"/>
    </location>
</feature>
<dbReference type="Gene3D" id="3.60.130.10">
    <property type="entry name" value="Clavaminate synthase-like"/>
    <property type="match status" value="1"/>
</dbReference>
<evidence type="ECO:0000256" key="2">
    <source>
        <dbReference type="ARBA" id="ARBA00023194"/>
    </source>
</evidence>
<name>A0A075GEM0_9EURY</name>
<dbReference type="PANTHER" id="PTHR10696:SF56">
    <property type="entry name" value="TAUD_TFDA-LIKE DOMAIN-CONTAINING PROTEIN"/>
    <property type="match status" value="1"/>
</dbReference>
<evidence type="ECO:0000313" key="4">
    <source>
        <dbReference type="EMBL" id="AIF01705.1"/>
    </source>
</evidence>
<organism evidence="4">
    <name type="scientific">uncultured marine group II/III euryarchaeote KM3_14_C07</name>
    <dbReference type="NCBI Taxonomy" id="1457888"/>
    <lineage>
        <taxon>Archaea</taxon>
        <taxon>Methanobacteriati</taxon>
        <taxon>Methanobacteriota</taxon>
        <taxon>environmental samples</taxon>
    </lineage>
</organism>
<keyword evidence="1" id="KW-0560">Oxidoreductase</keyword>
<dbReference type="SUPFAM" id="SSF51197">
    <property type="entry name" value="Clavaminate synthase-like"/>
    <property type="match status" value="1"/>
</dbReference>
<sequence>MSASEKETLDVFVRQTSDQPPETIDRSMARFPNLTELASRVSDSLEYGTGAVMLPRFVSPAWDTRAAARAFWTLSLQLGTPVSQSAEGQRLFDVRDAGFTSTDPRFRGPMSSKRLSFHTDRCDVIAFLCLRPASKGGETYIVSSVAIRDELRRRHPEALAILNQPFPYLRHTVDHGNARQYVELPVFSECDGFFAAHFLRVLIDRADRSDVAPGLTDAQRAALDTLEAVAEDPELHVSFSMRAGDVLLLNNWTTFHRRGAFVDGRDSEERRHLLRIWLATRNSRPLAPCFEAHFGSTVAGAVRGGMRPVGTA</sequence>